<dbReference type="EMBL" id="SNRW01012572">
    <property type="protein sequence ID" value="KAA6373639.1"/>
    <property type="molecule type" value="Genomic_DNA"/>
</dbReference>
<name>A0A5J4UTB5_9EUKA</name>
<organism evidence="1 2">
    <name type="scientific">Streblomastix strix</name>
    <dbReference type="NCBI Taxonomy" id="222440"/>
    <lineage>
        <taxon>Eukaryota</taxon>
        <taxon>Metamonada</taxon>
        <taxon>Preaxostyla</taxon>
        <taxon>Oxymonadida</taxon>
        <taxon>Streblomastigidae</taxon>
        <taxon>Streblomastix</taxon>
    </lineage>
</organism>
<dbReference type="InterPro" id="IPR027417">
    <property type="entry name" value="P-loop_NTPase"/>
</dbReference>
<comment type="caution">
    <text evidence="1">The sequence shown here is derived from an EMBL/GenBank/DDBJ whole genome shotgun (WGS) entry which is preliminary data.</text>
</comment>
<dbReference type="SUPFAM" id="SSF52540">
    <property type="entry name" value="P-loop containing nucleoside triphosphate hydrolases"/>
    <property type="match status" value="1"/>
</dbReference>
<dbReference type="AlphaFoldDB" id="A0A5J4UTB5"/>
<gene>
    <name evidence="1" type="ORF">EZS28_030834</name>
</gene>
<proteinExistence type="predicted"/>
<dbReference type="Gene3D" id="3.40.50.300">
    <property type="entry name" value="P-loop containing nucleotide triphosphate hydrolases"/>
    <property type="match status" value="1"/>
</dbReference>
<evidence type="ECO:0000313" key="1">
    <source>
        <dbReference type="EMBL" id="KAA6373639.1"/>
    </source>
</evidence>
<reference evidence="1 2" key="1">
    <citation type="submission" date="2019-03" db="EMBL/GenBank/DDBJ databases">
        <title>Single cell metagenomics reveals metabolic interactions within the superorganism composed of flagellate Streblomastix strix and complex community of Bacteroidetes bacteria on its surface.</title>
        <authorList>
            <person name="Treitli S.C."/>
            <person name="Kolisko M."/>
            <person name="Husnik F."/>
            <person name="Keeling P."/>
            <person name="Hampl V."/>
        </authorList>
    </citation>
    <scope>NUCLEOTIDE SEQUENCE [LARGE SCALE GENOMIC DNA]</scope>
    <source>
        <strain evidence="1">ST1C</strain>
    </source>
</reference>
<dbReference type="OrthoDB" id="10679623at2759"/>
<protein>
    <submittedName>
        <fullName evidence="1">Uncharacterized protein</fullName>
    </submittedName>
</protein>
<evidence type="ECO:0000313" key="2">
    <source>
        <dbReference type="Proteomes" id="UP000324800"/>
    </source>
</evidence>
<dbReference type="Proteomes" id="UP000324800">
    <property type="component" value="Unassembled WGS sequence"/>
</dbReference>
<accession>A0A5J4UTB5</accession>
<sequence>MMSYSPTGGYIVTEQAKSILKGTPNVLLIIVTGLSRSGKSTRINQLITGNTSTWNLVWPMVTAQGDRTVTKAFITYGPVPLSRINANFGVILANIAAGDPNIFFIDSEGTGHLEHQGRDIFMGIMALLPVACVCINVSNGIVHQPDMVQIIGQFQLNHLLSVLPYGINMTRGFVLMCRGVGYTVEEGGDINASRIEQDNRQKQILKDQLIRNGVNENADHIIVLTQPSDNTPQFADMQKNSLKDCAEFVNRIVGQRTPVSGSTVLGMIENLLLHVQEFKQNGINDIVVTQAFDHVVEHLLRQAGDAALAFCGTCAVTIQRMTLDQLIPGGAPAEIDRIVGIVNQSFIDALGPARTEIQQFKGQVYEQKRTEVVAAAHLQIQQAIDGRAVSLHGTVINLIRNCQTEVQDEYTTTVQNSVTAMTYPQLRAFTAAAYAQNNTNANQVRQRCTQRLDWLVGRVQQAVNDAATAAQQGATACAQTGFDRGLNGRVLYPHTLAEAQGEFQNPAVGANITLYTQNNLPYPAIVGANGVVTLPGLSANTATNHEEHNGTNWWNNSVDNPVTFTPGACTVHVDSKAYHWEGDHTGHHHGIRRKKRHYHDVEYASVSVTIPAGWNFGNIVWGGYQQIVGQTVTFSAPNGFNAPIPPISIRR</sequence>